<reference evidence="1 2" key="1">
    <citation type="journal article" date="2012" name="J. Bacteriol.">
        <title>Genome Sequence of Galbibacter marinum Type Strain ck-I2-15.</title>
        <authorList>
            <person name="Lai Q."/>
            <person name="Li C."/>
            <person name="Shao Z."/>
        </authorList>
    </citation>
    <scope>NUCLEOTIDE SEQUENCE [LARGE SCALE GENOMIC DNA]</scope>
    <source>
        <strain evidence="2">ck-I2-15</strain>
    </source>
</reference>
<dbReference type="STRING" id="555500.I215_13397"/>
<evidence type="ECO:0000313" key="1">
    <source>
        <dbReference type="EMBL" id="EKF54237.1"/>
    </source>
</evidence>
<proteinExistence type="predicted"/>
<accession>K2QHN8</accession>
<comment type="caution">
    <text evidence="1">The sequence shown here is derived from an EMBL/GenBank/DDBJ whole genome shotgun (WGS) entry which is preliminary data.</text>
</comment>
<organism evidence="1 2">
    <name type="scientific">Galbibacter marinus</name>
    <dbReference type="NCBI Taxonomy" id="555500"/>
    <lineage>
        <taxon>Bacteria</taxon>
        <taxon>Pseudomonadati</taxon>
        <taxon>Bacteroidota</taxon>
        <taxon>Flavobacteriia</taxon>
        <taxon>Flavobacteriales</taxon>
        <taxon>Flavobacteriaceae</taxon>
        <taxon>Galbibacter</taxon>
    </lineage>
</organism>
<dbReference type="RefSeq" id="WP_008992517.1">
    <property type="nucleotide sequence ID" value="NZ_AMSG01000027.1"/>
</dbReference>
<dbReference type="AlphaFoldDB" id="K2QHN8"/>
<dbReference type="EMBL" id="AMSG01000027">
    <property type="protein sequence ID" value="EKF54237.1"/>
    <property type="molecule type" value="Genomic_DNA"/>
</dbReference>
<gene>
    <name evidence="1" type="ORF">I215_13397</name>
</gene>
<sequence length="61" mass="6904">MKTNITYLFMAVLLLGCNTNQKKDDKSTTTAKDPDTAALLSSERHHEWVDLKREQGPSKLL</sequence>
<dbReference type="Proteomes" id="UP000007364">
    <property type="component" value="Unassembled WGS sequence"/>
</dbReference>
<evidence type="ECO:0000313" key="2">
    <source>
        <dbReference type="Proteomes" id="UP000007364"/>
    </source>
</evidence>
<keyword evidence="2" id="KW-1185">Reference proteome</keyword>
<protein>
    <submittedName>
        <fullName evidence="1">Uncharacterized protein</fullName>
    </submittedName>
</protein>
<dbReference type="PROSITE" id="PS51257">
    <property type="entry name" value="PROKAR_LIPOPROTEIN"/>
    <property type="match status" value="1"/>
</dbReference>
<name>K2QHN8_9FLAO</name>